<keyword evidence="1" id="KW-0597">Phosphoprotein</keyword>
<accession>A0A934SIZ1</accession>
<name>A0A934SIZ1_9MICO</name>
<dbReference type="SUPFAM" id="SSF49879">
    <property type="entry name" value="SMAD/FHA domain"/>
    <property type="match status" value="1"/>
</dbReference>
<evidence type="ECO:0000256" key="1">
    <source>
        <dbReference type="ARBA" id="ARBA00022553"/>
    </source>
</evidence>
<evidence type="ECO:0000256" key="2">
    <source>
        <dbReference type="SAM" id="MobiDB-lite"/>
    </source>
</evidence>
<dbReference type="CDD" id="cd00060">
    <property type="entry name" value="FHA"/>
    <property type="match status" value="1"/>
</dbReference>
<evidence type="ECO:0000313" key="4">
    <source>
        <dbReference type="EMBL" id="MBK4347511.1"/>
    </source>
</evidence>
<feature type="compositionally biased region" description="Pro residues" evidence="2">
    <location>
        <begin position="69"/>
        <end position="89"/>
    </location>
</feature>
<keyword evidence="5" id="KW-1185">Reference proteome</keyword>
<reference evidence="4" key="1">
    <citation type="submission" date="2021-01" db="EMBL/GenBank/DDBJ databases">
        <title>Lacisediminihabitans sp. nov. strain G11-30, isolated from Antarctic Soil.</title>
        <authorList>
            <person name="Li J."/>
        </authorList>
    </citation>
    <scope>NUCLEOTIDE SEQUENCE</scope>
    <source>
        <strain evidence="4">G11-30</strain>
    </source>
</reference>
<evidence type="ECO:0000313" key="5">
    <source>
        <dbReference type="Proteomes" id="UP000636458"/>
    </source>
</evidence>
<gene>
    <name evidence="4" type="ORF">IV501_07690</name>
</gene>
<sequence length="236" mass="24981">MTGLGPETPDEETLIRPRVSPKEKSPTETSPTETSPTETTDAADSSIDADTVIRVPPPTAPTRHAQTPPAQPPHAQTPPAQTPPAPATAPPALVEPAEPVAPPIEEVLYPLTPPRERVFAYGFRVNNGRAVSLESPVLIGRAPTPPRIPTGERPVLARVESPNKEVSGTHLELRQHGALVIATDLRSTNGTTVTPPGRGTQKLRQGESVVVQPGTVIDIGDSNVVEILPLQSRESD</sequence>
<organism evidence="4 5">
    <name type="scientific">Lacisediminihabitans changchengi</name>
    <dbReference type="NCBI Taxonomy" id="2787634"/>
    <lineage>
        <taxon>Bacteria</taxon>
        <taxon>Bacillati</taxon>
        <taxon>Actinomycetota</taxon>
        <taxon>Actinomycetes</taxon>
        <taxon>Micrococcales</taxon>
        <taxon>Microbacteriaceae</taxon>
        <taxon>Lacisediminihabitans</taxon>
    </lineage>
</organism>
<dbReference type="EMBL" id="JAEPES010000002">
    <property type="protein sequence ID" value="MBK4347511.1"/>
    <property type="molecule type" value="Genomic_DNA"/>
</dbReference>
<evidence type="ECO:0000259" key="3">
    <source>
        <dbReference type="Pfam" id="PF00498"/>
    </source>
</evidence>
<dbReference type="Proteomes" id="UP000636458">
    <property type="component" value="Unassembled WGS sequence"/>
</dbReference>
<feature type="compositionally biased region" description="Low complexity" evidence="2">
    <location>
        <begin position="27"/>
        <end position="50"/>
    </location>
</feature>
<dbReference type="Pfam" id="PF00498">
    <property type="entry name" value="FHA"/>
    <property type="match status" value="1"/>
</dbReference>
<comment type="caution">
    <text evidence="4">The sequence shown here is derived from an EMBL/GenBank/DDBJ whole genome shotgun (WGS) entry which is preliminary data.</text>
</comment>
<dbReference type="AlphaFoldDB" id="A0A934SIZ1"/>
<dbReference type="RefSeq" id="WP_200555860.1">
    <property type="nucleotide sequence ID" value="NZ_JAEPES010000002.1"/>
</dbReference>
<proteinExistence type="predicted"/>
<dbReference type="InterPro" id="IPR008984">
    <property type="entry name" value="SMAD_FHA_dom_sf"/>
</dbReference>
<feature type="region of interest" description="Disordered" evidence="2">
    <location>
        <begin position="1"/>
        <end position="98"/>
    </location>
</feature>
<dbReference type="Gene3D" id="2.60.200.20">
    <property type="match status" value="1"/>
</dbReference>
<feature type="domain" description="FHA" evidence="3">
    <location>
        <begin position="157"/>
        <end position="220"/>
    </location>
</feature>
<dbReference type="InterPro" id="IPR000253">
    <property type="entry name" value="FHA_dom"/>
</dbReference>
<protein>
    <submittedName>
        <fullName evidence="4">FHA domain-containing protein</fullName>
    </submittedName>
</protein>